<proteinExistence type="predicted"/>
<sequence>MKKIYCLILMFQIGNTIAQTKIVVSPYGEKVAVNSTANNGLTVNGGSLELNGELTEPATTIATSATNTLKLNGLSASTGPNDKVVVVTGDGTLKRSAFPAINILPTDIGTVIAINGKLEVAQEISVLQAEDFTVSASSGGKVIGGATNELIDNRNTFSGTSTSNSFTVTADGLYSVIINSSFVLSSPSISVTIGVWCDTDGSWLCKADNTTTPSTTIVKNITLLTSVMMAASKTYSFRVSGTSGTTKVKYLNGGTTGDGPVTYYSVKRLK</sequence>
<dbReference type="Proteomes" id="UP001589734">
    <property type="component" value="Unassembled WGS sequence"/>
</dbReference>
<comment type="caution">
    <text evidence="1">The sequence shown here is derived from an EMBL/GenBank/DDBJ whole genome shotgun (WGS) entry which is preliminary data.</text>
</comment>
<reference evidence="1 2" key="1">
    <citation type="submission" date="2024-09" db="EMBL/GenBank/DDBJ databases">
        <authorList>
            <person name="Sun Q."/>
            <person name="Mori K."/>
        </authorList>
    </citation>
    <scope>NUCLEOTIDE SEQUENCE [LARGE SCALE GENOMIC DNA]</scope>
    <source>
        <strain evidence="1 2">CGMCC 1.12926</strain>
    </source>
</reference>
<name>A0ABV6BPQ9_9FLAO</name>
<keyword evidence="2" id="KW-1185">Reference proteome</keyword>
<evidence type="ECO:0000313" key="2">
    <source>
        <dbReference type="Proteomes" id="UP001589734"/>
    </source>
</evidence>
<evidence type="ECO:0000313" key="1">
    <source>
        <dbReference type="EMBL" id="MFC0077453.1"/>
    </source>
</evidence>
<gene>
    <name evidence="1" type="ORF">ACFFLS_10405</name>
</gene>
<organism evidence="1 2">
    <name type="scientific">Flavobacterium procerum</name>
    <dbReference type="NCBI Taxonomy" id="1455569"/>
    <lineage>
        <taxon>Bacteria</taxon>
        <taxon>Pseudomonadati</taxon>
        <taxon>Bacteroidota</taxon>
        <taxon>Flavobacteriia</taxon>
        <taxon>Flavobacteriales</taxon>
        <taxon>Flavobacteriaceae</taxon>
        <taxon>Flavobacterium</taxon>
    </lineage>
</organism>
<dbReference type="RefSeq" id="WP_379685009.1">
    <property type="nucleotide sequence ID" value="NZ_JBHLYW010000008.1"/>
</dbReference>
<dbReference type="EMBL" id="JBHLYW010000008">
    <property type="protein sequence ID" value="MFC0077453.1"/>
    <property type="molecule type" value="Genomic_DNA"/>
</dbReference>
<accession>A0ABV6BPQ9</accession>
<protein>
    <submittedName>
        <fullName evidence="1">Uncharacterized protein</fullName>
    </submittedName>
</protein>